<dbReference type="GO" id="GO:0005829">
    <property type="term" value="C:cytosol"/>
    <property type="evidence" value="ECO:0007669"/>
    <property type="project" value="TreeGrafter"/>
</dbReference>
<dbReference type="RefSeq" id="WP_167229982.1">
    <property type="nucleotide sequence ID" value="NZ_JAAQPH010000026.1"/>
</dbReference>
<dbReference type="Gene3D" id="2.60.120.10">
    <property type="entry name" value="Jelly Rolls"/>
    <property type="match status" value="1"/>
</dbReference>
<dbReference type="InterPro" id="IPR014710">
    <property type="entry name" value="RmlC-like_jellyroll"/>
</dbReference>
<evidence type="ECO:0000313" key="3">
    <source>
        <dbReference type="Proteomes" id="UP000761264"/>
    </source>
</evidence>
<gene>
    <name evidence="2" type="ORF">HBA54_24685</name>
</gene>
<dbReference type="AlphaFoldDB" id="A0A967F2F1"/>
<dbReference type="EMBL" id="JAAQPH010000026">
    <property type="protein sequence ID" value="NIA71797.1"/>
    <property type="molecule type" value="Genomic_DNA"/>
</dbReference>
<dbReference type="PROSITE" id="PS50042">
    <property type="entry name" value="CNMP_BINDING_3"/>
    <property type="match status" value="1"/>
</dbReference>
<evidence type="ECO:0000313" key="2">
    <source>
        <dbReference type="EMBL" id="NIA71797.1"/>
    </source>
</evidence>
<dbReference type="InterPro" id="IPR018490">
    <property type="entry name" value="cNMP-bd_dom_sf"/>
</dbReference>
<name>A0A967F2F1_9PROT</name>
<comment type="caution">
    <text evidence="2">The sequence shown here is derived from an EMBL/GenBank/DDBJ whole genome shotgun (WGS) entry which is preliminary data.</text>
</comment>
<dbReference type="PROSITE" id="PS00889">
    <property type="entry name" value="CNMP_BINDING_2"/>
    <property type="match status" value="1"/>
</dbReference>
<evidence type="ECO:0000259" key="1">
    <source>
        <dbReference type="PROSITE" id="PS50042"/>
    </source>
</evidence>
<dbReference type="GO" id="GO:0003700">
    <property type="term" value="F:DNA-binding transcription factor activity"/>
    <property type="evidence" value="ECO:0007669"/>
    <property type="project" value="TreeGrafter"/>
</dbReference>
<dbReference type="Pfam" id="PF00027">
    <property type="entry name" value="cNMP_binding"/>
    <property type="match status" value="1"/>
</dbReference>
<dbReference type="PANTHER" id="PTHR24567">
    <property type="entry name" value="CRP FAMILY TRANSCRIPTIONAL REGULATORY PROTEIN"/>
    <property type="match status" value="1"/>
</dbReference>
<dbReference type="InterPro" id="IPR050397">
    <property type="entry name" value="Env_Response_Regulators"/>
</dbReference>
<reference evidence="2" key="1">
    <citation type="submission" date="2020-03" db="EMBL/GenBank/DDBJ databases">
        <title>Genome of Pelagibius litoralis DSM 21314T.</title>
        <authorList>
            <person name="Wang G."/>
        </authorList>
    </citation>
    <scope>NUCLEOTIDE SEQUENCE</scope>
    <source>
        <strain evidence="2">DSM 21314</strain>
    </source>
</reference>
<dbReference type="PANTHER" id="PTHR24567:SF74">
    <property type="entry name" value="HTH-TYPE TRANSCRIPTIONAL REGULATOR ARCR"/>
    <property type="match status" value="1"/>
</dbReference>
<dbReference type="InterPro" id="IPR018488">
    <property type="entry name" value="cNMP-bd_CS"/>
</dbReference>
<proteinExistence type="predicted"/>
<dbReference type="SMART" id="SM00100">
    <property type="entry name" value="cNMP"/>
    <property type="match status" value="1"/>
</dbReference>
<keyword evidence="3" id="KW-1185">Reference proteome</keyword>
<feature type="domain" description="Cyclic nucleotide-binding" evidence="1">
    <location>
        <begin position="19"/>
        <end position="104"/>
    </location>
</feature>
<dbReference type="CDD" id="cd00038">
    <property type="entry name" value="CAP_ED"/>
    <property type="match status" value="1"/>
</dbReference>
<dbReference type="Proteomes" id="UP000761264">
    <property type="component" value="Unassembled WGS sequence"/>
</dbReference>
<accession>A0A967F2F1</accession>
<dbReference type="InterPro" id="IPR000595">
    <property type="entry name" value="cNMP-bd_dom"/>
</dbReference>
<sequence>MDIADKREMDFGILTNIGLEPLGFEAGQTIIEQDTTGHEMYLVHKGRVAIVVNGAQVEEVGAGGVFGEMGLIDGSPRSASVLALEPSEVVPVTERTFLYLIHETPYFALDVMRTLTARVRHMNEKILTL</sequence>
<organism evidence="2 3">
    <name type="scientific">Pelagibius litoralis</name>
    <dbReference type="NCBI Taxonomy" id="374515"/>
    <lineage>
        <taxon>Bacteria</taxon>
        <taxon>Pseudomonadati</taxon>
        <taxon>Pseudomonadota</taxon>
        <taxon>Alphaproteobacteria</taxon>
        <taxon>Rhodospirillales</taxon>
        <taxon>Rhodovibrionaceae</taxon>
        <taxon>Pelagibius</taxon>
    </lineage>
</organism>
<protein>
    <submittedName>
        <fullName evidence="2">Cyclic nucleotide-binding domain-containing protein</fullName>
    </submittedName>
</protein>
<dbReference type="PRINTS" id="PR00103">
    <property type="entry name" value="CAMPKINASE"/>
</dbReference>
<dbReference type="SUPFAM" id="SSF51206">
    <property type="entry name" value="cAMP-binding domain-like"/>
    <property type="match status" value="1"/>
</dbReference>